<dbReference type="RefSeq" id="WP_047964728.1">
    <property type="nucleotide sequence ID" value="NZ_CAWMBG010000145.1"/>
</dbReference>
<comment type="caution">
    <text evidence="2">The sequence shown here is derived from an EMBL/GenBank/DDBJ whole genome shotgun (WGS) entry which is preliminary data.</text>
</comment>
<dbReference type="PANTHER" id="PTHR20883:SF48">
    <property type="entry name" value="ECTOINE DIOXYGENASE"/>
    <property type="match status" value="1"/>
</dbReference>
<sequence>MNNIKQIKEQGYVVIPEGINKEEINMVRAFYKKTAKKSNLSTLLPTDILKYPDVFHVILKDKVVTAIKEIFGRNFSLFPNFTIRESVYIPWHNDAYFLPDEVINPEAPLQFMQCAIYLQDNDPEHGGGITLIPFSHRLDQTTVKSMLDTPQAYEKIIMSKAGDLILWDNRITHKSSYPDKAPDNTKLALQWTVSASERHNEPYLQYLRDRAQRSMHVSDYLPKSPRSYFADMPNVLYPNSFQPDSLNIMKQQNIQFIGL</sequence>
<protein>
    <submittedName>
        <fullName evidence="2">Phytanoyl-CoA dioxygenase</fullName>
    </submittedName>
</protein>
<dbReference type="Proteomes" id="UP000036277">
    <property type="component" value="Unassembled WGS sequence"/>
</dbReference>
<gene>
    <name evidence="2" type="ORF">AB204_17725</name>
</gene>
<comment type="cofactor">
    <cofactor evidence="1">
        <name>Fe(2+)</name>
        <dbReference type="ChEBI" id="CHEBI:29033"/>
    </cofactor>
</comment>
<keyword evidence="2" id="KW-0223">Dioxygenase</keyword>
<keyword evidence="3" id="KW-1185">Reference proteome</keyword>
<evidence type="ECO:0000313" key="3">
    <source>
        <dbReference type="Proteomes" id="UP000036277"/>
    </source>
</evidence>
<dbReference type="STRING" id="880157.AB204_17725"/>
<accession>A0A0J5FPB9</accession>
<dbReference type="Pfam" id="PF05721">
    <property type="entry name" value="PhyH"/>
    <property type="match status" value="1"/>
</dbReference>
<dbReference type="GO" id="GO:0005506">
    <property type="term" value="F:iron ion binding"/>
    <property type="evidence" value="ECO:0007669"/>
    <property type="project" value="UniProtKB-ARBA"/>
</dbReference>
<dbReference type="OrthoDB" id="4309122at2"/>
<name>A0A0J5FPB9_9GAMM</name>
<proteinExistence type="predicted"/>
<dbReference type="PANTHER" id="PTHR20883">
    <property type="entry name" value="PHYTANOYL-COA DIOXYGENASE DOMAIN CONTAINING 1"/>
    <property type="match status" value="1"/>
</dbReference>
<dbReference type="EMBL" id="LFCV01000145">
    <property type="protein sequence ID" value="KMJ43802.1"/>
    <property type="molecule type" value="Genomic_DNA"/>
</dbReference>
<keyword evidence="2" id="KW-0560">Oxidoreductase</keyword>
<dbReference type="InterPro" id="IPR008775">
    <property type="entry name" value="Phytyl_CoA_dOase-like"/>
</dbReference>
<dbReference type="AlphaFoldDB" id="A0A0J5FPB9"/>
<evidence type="ECO:0000256" key="1">
    <source>
        <dbReference type="ARBA" id="ARBA00001954"/>
    </source>
</evidence>
<dbReference type="GO" id="GO:0016706">
    <property type="term" value="F:2-oxoglutarate-dependent dioxygenase activity"/>
    <property type="evidence" value="ECO:0007669"/>
    <property type="project" value="UniProtKB-ARBA"/>
</dbReference>
<dbReference type="PATRIC" id="fig|880157.4.peg.3805"/>
<organism evidence="2 3">
    <name type="scientific">Xenorhabdus khoisanae</name>
    <dbReference type="NCBI Taxonomy" id="880157"/>
    <lineage>
        <taxon>Bacteria</taxon>
        <taxon>Pseudomonadati</taxon>
        <taxon>Pseudomonadota</taxon>
        <taxon>Gammaproteobacteria</taxon>
        <taxon>Enterobacterales</taxon>
        <taxon>Morganellaceae</taxon>
        <taxon>Xenorhabdus</taxon>
    </lineage>
</organism>
<reference evidence="2 3" key="1">
    <citation type="submission" date="2015-06" db="EMBL/GenBank/DDBJ databases">
        <title>Draft Whole-Genome Sequence of the Entomopathogenic Bacterium Xenorhabdus khoisanae.</title>
        <authorList>
            <person name="Naidoo S."/>
            <person name="Featherston J."/>
            <person name="Gray V.M."/>
        </authorList>
    </citation>
    <scope>NUCLEOTIDE SEQUENCE [LARGE SCALE GENOMIC DNA]</scope>
    <source>
        <strain evidence="2 3">MCB</strain>
    </source>
</reference>
<evidence type="ECO:0000313" key="2">
    <source>
        <dbReference type="EMBL" id="KMJ43802.1"/>
    </source>
</evidence>
<dbReference type="SUPFAM" id="SSF51197">
    <property type="entry name" value="Clavaminate synthase-like"/>
    <property type="match status" value="1"/>
</dbReference>
<dbReference type="Gene3D" id="2.60.120.620">
    <property type="entry name" value="q2cbj1_9rhob like domain"/>
    <property type="match status" value="1"/>
</dbReference>